<dbReference type="PRINTS" id="PR00304">
    <property type="entry name" value="TCOMPLEXTCP1"/>
</dbReference>
<evidence type="ECO:0000256" key="4">
    <source>
        <dbReference type="ARBA" id="ARBA00022741"/>
    </source>
</evidence>
<dbReference type="InterPro" id="IPR027409">
    <property type="entry name" value="GroEL-like_apical_dom_sf"/>
</dbReference>
<keyword evidence="5 7" id="KW-0067">ATP-binding</keyword>
<keyword evidence="9" id="KW-1185">Reference proteome</keyword>
<dbReference type="InterPro" id="IPR012722">
    <property type="entry name" value="Chap_CCT_zeta"/>
</dbReference>
<comment type="similarity">
    <text evidence="2 7">Belongs to the TCP-1 chaperonin family.</text>
</comment>
<evidence type="ECO:0000256" key="2">
    <source>
        <dbReference type="ARBA" id="ARBA00008020"/>
    </source>
</evidence>
<keyword evidence="4 7" id="KW-0547">Nucleotide-binding</keyword>
<evidence type="ECO:0000256" key="7">
    <source>
        <dbReference type="RuleBase" id="RU004187"/>
    </source>
</evidence>
<dbReference type="InterPro" id="IPR027410">
    <property type="entry name" value="TCP-1-like_intermed_sf"/>
</dbReference>
<dbReference type="NCBIfam" id="TIGR02347">
    <property type="entry name" value="chap_CCT_zeta"/>
    <property type="match status" value="1"/>
</dbReference>
<sequence>MSKGTNRALTWNIAQAKGLQEVLKSNLGPTGTMKLLVSGGGEIRITKDGARLLSEMQIQVPTAQLIARSATAIDDEFGDGTSSVCLVTAEILKSAEKYLAEGVHPRVIVEGIKYGAEHALNVLDEITLPVKDKPEYLEGVVRTALTTKLDKKMAVNMTSMIVDALNIIKVKDTPLDLHMVEIMHMNHKQAAETALVRGLVLDHGPRHPDMPRDLKNCFILTCNVSLEYEKSEVNASFSFATPEQRDRLVASERKLTDEACQKIIALKRQVCKDDSQHFIVINQKGIDPLSLDQLAKEGIMGLRRAKKRNMERLALACGGVAVNSVDDLTEAVLGKAGHVYCQTLGEDTFTFIEDVQNPNSCTLLVKGSSNHIIGQVKDAIRDGLRAGKHGLEGNGVVCGGGGFELTAQRRLEEICQKKAAEVGKITPGIRCLADGLLVIPKILSQNSGFDAQQTVAQVGAMCTDGIIMGIDVDTGLPIDCASEGILDNACVKRQIVSSASVISTQLLLVDDVMVAGKAGTPTGPVG</sequence>
<evidence type="ECO:0000256" key="1">
    <source>
        <dbReference type="ARBA" id="ARBA00004496"/>
    </source>
</evidence>
<dbReference type="EMBL" id="JARBJD010000107">
    <property type="protein sequence ID" value="KAK2952204.1"/>
    <property type="molecule type" value="Genomic_DNA"/>
</dbReference>
<comment type="subcellular location">
    <subcellularLocation>
        <location evidence="1">Cytoplasm</location>
    </subcellularLocation>
</comment>
<dbReference type="Gene3D" id="3.50.7.10">
    <property type="entry name" value="GroEL"/>
    <property type="match status" value="1"/>
</dbReference>
<accession>A0ABQ9XKF7</accession>
<evidence type="ECO:0000313" key="9">
    <source>
        <dbReference type="Proteomes" id="UP001281761"/>
    </source>
</evidence>
<reference evidence="8 9" key="1">
    <citation type="journal article" date="2022" name="bioRxiv">
        <title>Genomics of Preaxostyla Flagellates Illuminates Evolutionary Transitions and the Path Towards Mitochondrial Loss.</title>
        <authorList>
            <person name="Novak L.V.F."/>
            <person name="Treitli S.C."/>
            <person name="Pyrih J."/>
            <person name="Halakuc P."/>
            <person name="Pipaliya S.V."/>
            <person name="Vacek V."/>
            <person name="Brzon O."/>
            <person name="Soukal P."/>
            <person name="Eme L."/>
            <person name="Dacks J.B."/>
            <person name="Karnkowska A."/>
            <person name="Elias M."/>
            <person name="Hampl V."/>
        </authorList>
    </citation>
    <scope>NUCLEOTIDE SEQUENCE [LARGE SCALE GENOMIC DNA]</scope>
    <source>
        <strain evidence="8">NAU3</strain>
        <tissue evidence="8">Gut</tissue>
    </source>
</reference>
<keyword evidence="3" id="KW-0963">Cytoplasm</keyword>
<dbReference type="SUPFAM" id="SSF54849">
    <property type="entry name" value="GroEL-intermediate domain like"/>
    <property type="match status" value="1"/>
</dbReference>
<dbReference type="SUPFAM" id="SSF48592">
    <property type="entry name" value="GroEL equatorial domain-like"/>
    <property type="match status" value="1"/>
</dbReference>
<proteinExistence type="inferred from homology"/>
<dbReference type="Gene3D" id="3.30.260.10">
    <property type="entry name" value="TCP-1-like chaperonin intermediate domain"/>
    <property type="match status" value="1"/>
</dbReference>
<dbReference type="InterPro" id="IPR002194">
    <property type="entry name" value="Chaperonin_TCP-1_CS"/>
</dbReference>
<dbReference type="PROSITE" id="PS00750">
    <property type="entry name" value="TCP1_1"/>
    <property type="match status" value="1"/>
</dbReference>
<keyword evidence="6 7" id="KW-0143">Chaperone</keyword>
<dbReference type="InterPro" id="IPR017998">
    <property type="entry name" value="Chaperone_TCP-1"/>
</dbReference>
<protein>
    <submittedName>
        <fullName evidence="8">T-complex protein 1 subunit zeta</fullName>
    </submittedName>
</protein>
<comment type="caution">
    <text evidence="8">The sequence shown here is derived from an EMBL/GenBank/DDBJ whole genome shotgun (WGS) entry which is preliminary data.</text>
</comment>
<evidence type="ECO:0000256" key="3">
    <source>
        <dbReference type="ARBA" id="ARBA00022490"/>
    </source>
</evidence>
<dbReference type="Proteomes" id="UP001281761">
    <property type="component" value="Unassembled WGS sequence"/>
</dbReference>
<evidence type="ECO:0000256" key="6">
    <source>
        <dbReference type="ARBA" id="ARBA00023186"/>
    </source>
</evidence>
<dbReference type="InterPro" id="IPR002423">
    <property type="entry name" value="Cpn60/GroEL/TCP-1"/>
</dbReference>
<dbReference type="SUPFAM" id="SSF52029">
    <property type="entry name" value="GroEL apical domain-like"/>
    <property type="match status" value="1"/>
</dbReference>
<organism evidence="8 9">
    <name type="scientific">Blattamonas nauphoetae</name>
    <dbReference type="NCBI Taxonomy" id="2049346"/>
    <lineage>
        <taxon>Eukaryota</taxon>
        <taxon>Metamonada</taxon>
        <taxon>Preaxostyla</taxon>
        <taxon>Oxymonadida</taxon>
        <taxon>Blattamonas</taxon>
    </lineage>
</organism>
<dbReference type="InterPro" id="IPR027413">
    <property type="entry name" value="GROEL-like_equatorial_sf"/>
</dbReference>
<dbReference type="Gene3D" id="1.10.560.10">
    <property type="entry name" value="GroEL-like equatorial domain"/>
    <property type="match status" value="1"/>
</dbReference>
<gene>
    <name evidence="8" type="ORF">BLNAU_12907</name>
</gene>
<dbReference type="Pfam" id="PF00118">
    <property type="entry name" value="Cpn60_TCP1"/>
    <property type="match status" value="1"/>
</dbReference>
<evidence type="ECO:0000256" key="5">
    <source>
        <dbReference type="ARBA" id="ARBA00022840"/>
    </source>
</evidence>
<name>A0ABQ9XKF7_9EUKA</name>
<dbReference type="PANTHER" id="PTHR11353">
    <property type="entry name" value="CHAPERONIN"/>
    <property type="match status" value="1"/>
</dbReference>
<evidence type="ECO:0000313" key="8">
    <source>
        <dbReference type="EMBL" id="KAK2952204.1"/>
    </source>
</evidence>